<comment type="caution">
    <text evidence="1">The sequence shown here is derived from an EMBL/GenBank/DDBJ whole genome shotgun (WGS) entry which is preliminary data.</text>
</comment>
<reference evidence="1 2" key="1">
    <citation type="submission" date="2019-03" db="EMBL/GenBank/DDBJ databases">
        <title>Genomic Encyclopedia of Type Strains, Phase III (KMG-III): the genomes of soil and plant-associated and newly described type strains.</title>
        <authorList>
            <person name="Whitman W."/>
        </authorList>
    </citation>
    <scope>NUCLEOTIDE SEQUENCE [LARGE SCALE GENOMIC DNA]</scope>
    <source>
        <strain evidence="1 2">VKM Ac-2527</strain>
    </source>
</reference>
<sequence length="139" mass="15577">MRAAARGVEAVRLPDATFRWDWWPENLRKDPVDKGIRLVVLGTTLTLSNNLSDWLELALCLVREQRPRLTVSATIEVACWCDPDHNMHVVRSEERLVGTATALTEAFESAADAVVRWAGENRDPLVHRTAAGLPNPEPR</sequence>
<organism evidence="1 2">
    <name type="scientific">Kribbella caucasensis</name>
    <dbReference type="NCBI Taxonomy" id="2512215"/>
    <lineage>
        <taxon>Bacteria</taxon>
        <taxon>Bacillati</taxon>
        <taxon>Actinomycetota</taxon>
        <taxon>Actinomycetes</taxon>
        <taxon>Propionibacteriales</taxon>
        <taxon>Kribbellaceae</taxon>
        <taxon>Kribbella</taxon>
    </lineage>
</organism>
<proteinExistence type="predicted"/>
<dbReference type="EMBL" id="SNWQ01000033">
    <property type="protein sequence ID" value="TDO33210.1"/>
    <property type="molecule type" value="Genomic_DNA"/>
</dbReference>
<dbReference type="AlphaFoldDB" id="A0A4R6JBS3"/>
<gene>
    <name evidence="1" type="ORF">EV643_1338</name>
</gene>
<dbReference type="OrthoDB" id="3393740at2"/>
<evidence type="ECO:0000313" key="2">
    <source>
        <dbReference type="Proteomes" id="UP000295388"/>
    </source>
</evidence>
<protein>
    <submittedName>
        <fullName evidence="1">Uncharacterized protein</fullName>
    </submittedName>
</protein>
<dbReference type="Proteomes" id="UP000295388">
    <property type="component" value="Unassembled WGS sequence"/>
</dbReference>
<keyword evidence="2" id="KW-1185">Reference proteome</keyword>
<dbReference type="RefSeq" id="WP_133805342.1">
    <property type="nucleotide sequence ID" value="NZ_SNWQ01000033.1"/>
</dbReference>
<evidence type="ECO:0000313" key="1">
    <source>
        <dbReference type="EMBL" id="TDO33210.1"/>
    </source>
</evidence>
<accession>A0A4R6JBS3</accession>
<name>A0A4R6JBS3_9ACTN</name>